<gene>
    <name evidence="2" type="ORF">R3P38DRAFT_3218966</name>
</gene>
<evidence type="ECO:0000256" key="1">
    <source>
        <dbReference type="SAM" id="MobiDB-lite"/>
    </source>
</evidence>
<evidence type="ECO:0000313" key="2">
    <source>
        <dbReference type="EMBL" id="KAK7000666.1"/>
    </source>
</evidence>
<reference evidence="2 3" key="1">
    <citation type="journal article" date="2024" name="J Genomics">
        <title>Draft genome sequencing and assembly of Favolaschia claudopus CIRM-BRFM 2984 isolated from oak limbs.</title>
        <authorList>
            <person name="Navarro D."/>
            <person name="Drula E."/>
            <person name="Chaduli D."/>
            <person name="Cazenave R."/>
            <person name="Ahrendt S."/>
            <person name="Wang J."/>
            <person name="Lipzen A."/>
            <person name="Daum C."/>
            <person name="Barry K."/>
            <person name="Grigoriev I.V."/>
            <person name="Favel A."/>
            <person name="Rosso M.N."/>
            <person name="Martin F."/>
        </authorList>
    </citation>
    <scope>NUCLEOTIDE SEQUENCE [LARGE SCALE GENOMIC DNA]</scope>
    <source>
        <strain evidence="2 3">CIRM-BRFM 2984</strain>
    </source>
</reference>
<dbReference type="AlphaFoldDB" id="A0AAW0A3U6"/>
<dbReference type="EMBL" id="JAWWNJ010000088">
    <property type="protein sequence ID" value="KAK7000666.1"/>
    <property type="molecule type" value="Genomic_DNA"/>
</dbReference>
<organism evidence="2 3">
    <name type="scientific">Favolaschia claudopus</name>
    <dbReference type="NCBI Taxonomy" id="2862362"/>
    <lineage>
        <taxon>Eukaryota</taxon>
        <taxon>Fungi</taxon>
        <taxon>Dikarya</taxon>
        <taxon>Basidiomycota</taxon>
        <taxon>Agaricomycotina</taxon>
        <taxon>Agaricomycetes</taxon>
        <taxon>Agaricomycetidae</taxon>
        <taxon>Agaricales</taxon>
        <taxon>Marasmiineae</taxon>
        <taxon>Mycenaceae</taxon>
        <taxon>Favolaschia</taxon>
    </lineage>
</organism>
<accession>A0AAW0A3U6</accession>
<sequence length="234" mass="25714">MDSHETFNAVLFVSVGPRPPCTISACRFVRSSSDVGLRRIGLAPDVLSKGDHSPRICPTPSPTLLSPRRPLPLPPSWGHLQDVEDTIRTHRLDLVSGLERRMDIDVRTCLIHSVLPFPPTGRNIFVAALPSSLPTPPFPAALSPAPPLRSHSAPPKDTPTSAYTSYQPTATIFPFESHSSSRCATLSTLDACTRLQRIKRDGEAVWAAAPATSEAQLKRNGEISRWMRSRVVWW</sequence>
<keyword evidence="3" id="KW-1185">Reference proteome</keyword>
<dbReference type="Proteomes" id="UP001362999">
    <property type="component" value="Unassembled WGS sequence"/>
</dbReference>
<name>A0AAW0A3U6_9AGAR</name>
<proteinExistence type="predicted"/>
<protein>
    <submittedName>
        <fullName evidence="2">Uncharacterized protein</fullName>
    </submittedName>
</protein>
<feature type="region of interest" description="Disordered" evidence="1">
    <location>
        <begin position="140"/>
        <end position="162"/>
    </location>
</feature>
<evidence type="ECO:0000313" key="3">
    <source>
        <dbReference type="Proteomes" id="UP001362999"/>
    </source>
</evidence>
<comment type="caution">
    <text evidence="2">The sequence shown here is derived from an EMBL/GenBank/DDBJ whole genome shotgun (WGS) entry which is preliminary data.</text>
</comment>